<keyword evidence="5" id="KW-0808">Transferase</keyword>
<dbReference type="Pfam" id="PF00359">
    <property type="entry name" value="PTS_EIIA_2"/>
    <property type="match status" value="1"/>
</dbReference>
<evidence type="ECO:0000313" key="12">
    <source>
        <dbReference type="EMBL" id="PEH45434.1"/>
    </source>
</evidence>
<keyword evidence="7" id="KW-0418">Kinase</keyword>
<dbReference type="Proteomes" id="UP000220669">
    <property type="component" value="Unassembled WGS sequence"/>
</dbReference>
<evidence type="ECO:0000256" key="3">
    <source>
        <dbReference type="ARBA" id="ARBA00022490"/>
    </source>
</evidence>
<dbReference type="EMBL" id="PDEB01000004">
    <property type="protein sequence ID" value="PEH45434.1"/>
    <property type="molecule type" value="Genomic_DNA"/>
</dbReference>
<protein>
    <recommendedName>
        <fullName evidence="9">Ascorbate-specific PTS system EIIA component</fullName>
    </recommendedName>
    <alternativeName>
        <fullName evidence="10">Ascorbate-specific phosphotransferase enzyme IIA component</fullName>
    </alternativeName>
</protein>
<dbReference type="InterPro" id="IPR051351">
    <property type="entry name" value="Ascorbate-PTS_EIIA_comp"/>
</dbReference>
<dbReference type="EMBL" id="LEPB01000004">
    <property type="protein sequence ID" value="RCA11422.1"/>
    <property type="molecule type" value="Genomic_DNA"/>
</dbReference>
<dbReference type="PROSITE" id="PS51094">
    <property type="entry name" value="PTS_EIIA_TYPE_2"/>
    <property type="match status" value="1"/>
</dbReference>
<dbReference type="GO" id="GO:0016301">
    <property type="term" value="F:kinase activity"/>
    <property type="evidence" value="ECO:0007669"/>
    <property type="project" value="UniProtKB-KW"/>
</dbReference>
<dbReference type="PANTHER" id="PTHR36203:SF1">
    <property type="entry name" value="ASCORBATE-SPECIFIC PTS SYSTEM EIIA COMPONENT"/>
    <property type="match status" value="1"/>
</dbReference>
<evidence type="ECO:0000259" key="11">
    <source>
        <dbReference type="PROSITE" id="PS51094"/>
    </source>
</evidence>
<dbReference type="AlphaFoldDB" id="A0A377L5H2"/>
<comment type="function">
    <text evidence="8">The phosphoenolpyruvate-dependent sugar phosphotransferase system (sugar PTS), a major carbohydrate active transport system, catalyzes the phosphorylation of incoming sugar substrates concomitantly with their translocation across the cell membrane. The enzyme II UlaABC PTS system is involved in ascorbate transport.</text>
</comment>
<evidence type="ECO:0000256" key="2">
    <source>
        <dbReference type="ARBA" id="ARBA00022448"/>
    </source>
</evidence>
<evidence type="ECO:0000313" key="15">
    <source>
        <dbReference type="Proteomes" id="UP000252797"/>
    </source>
</evidence>
<reference evidence="13 15" key="1">
    <citation type="submission" date="2015-06" db="EMBL/GenBank/DDBJ databases">
        <title>The Genome Sequence of Enterococcus durans 4EA1.</title>
        <authorList>
            <consortium name="The Broad Institute Genomics Platform"/>
            <consortium name="The Broad Institute Genome Sequencing Center for Infectious Disease"/>
            <person name="Earl A.M."/>
            <person name="Van Tyne D."/>
            <person name="Lebreton F."/>
            <person name="Saavedra J.T."/>
            <person name="Gilmore M.S."/>
            <person name="Manson Mcguire A."/>
            <person name="Clock S."/>
            <person name="Crupain M."/>
            <person name="Rangan U."/>
            <person name="Young S."/>
            <person name="Abouelleil A."/>
            <person name="Cao P."/>
            <person name="Chapman S.B."/>
            <person name="Griggs A."/>
            <person name="Priest M."/>
            <person name="Shea T."/>
            <person name="Wortman J."/>
            <person name="Nusbaum C."/>
            <person name="Birren B."/>
        </authorList>
    </citation>
    <scope>NUCLEOTIDE SEQUENCE [LARGE SCALE GENOMIC DNA]</scope>
    <source>
        <strain evidence="13 15">4EA1</strain>
    </source>
</reference>
<dbReference type="CDD" id="cd00211">
    <property type="entry name" value="PTS_IIA_fru"/>
    <property type="match status" value="1"/>
</dbReference>
<dbReference type="GO" id="GO:0005737">
    <property type="term" value="C:cytoplasm"/>
    <property type="evidence" value="ECO:0007669"/>
    <property type="project" value="UniProtKB-SubCell"/>
</dbReference>
<keyword evidence="2" id="KW-0813">Transport</keyword>
<feature type="domain" description="PTS EIIA type-2" evidence="11">
    <location>
        <begin position="4"/>
        <end position="148"/>
    </location>
</feature>
<evidence type="ECO:0000313" key="13">
    <source>
        <dbReference type="EMBL" id="RCA11422.1"/>
    </source>
</evidence>
<evidence type="ECO:0000256" key="6">
    <source>
        <dbReference type="ARBA" id="ARBA00022683"/>
    </source>
</evidence>
<comment type="caution">
    <text evidence="12">The sequence shown here is derived from an EMBL/GenBank/DDBJ whole genome shotgun (WGS) entry which is preliminary data.</text>
</comment>
<dbReference type="InterPro" id="IPR016152">
    <property type="entry name" value="PTrfase/Anion_transptr"/>
</dbReference>
<evidence type="ECO:0000256" key="9">
    <source>
        <dbReference type="ARBA" id="ARBA00041175"/>
    </source>
</evidence>
<keyword evidence="6" id="KW-0598">Phosphotransferase system</keyword>
<comment type="subcellular location">
    <subcellularLocation>
        <location evidence="1">Cytoplasm</location>
    </subcellularLocation>
</comment>
<dbReference type="STRING" id="53345.LIU_11410"/>
<evidence type="ECO:0000256" key="1">
    <source>
        <dbReference type="ARBA" id="ARBA00004496"/>
    </source>
</evidence>
<accession>A0A377L5H2</accession>
<evidence type="ECO:0000256" key="7">
    <source>
        <dbReference type="ARBA" id="ARBA00022777"/>
    </source>
</evidence>
<dbReference type="OrthoDB" id="369398at2"/>
<gene>
    <name evidence="12" type="ORF">CRM96_10640</name>
    <name evidence="13" type="ORF">EA71_02180</name>
</gene>
<dbReference type="PANTHER" id="PTHR36203">
    <property type="entry name" value="ASCORBATE-SPECIFIC PTS SYSTEM EIIA COMPONENT"/>
    <property type="match status" value="1"/>
</dbReference>
<evidence type="ECO:0000256" key="10">
    <source>
        <dbReference type="ARBA" id="ARBA00042072"/>
    </source>
</evidence>
<dbReference type="SUPFAM" id="SSF55804">
    <property type="entry name" value="Phoshotransferase/anion transport protein"/>
    <property type="match status" value="1"/>
</dbReference>
<dbReference type="GO" id="GO:0009401">
    <property type="term" value="P:phosphoenolpyruvate-dependent sugar phosphotransferase system"/>
    <property type="evidence" value="ECO:0007669"/>
    <property type="project" value="UniProtKB-KW"/>
</dbReference>
<organism evidence="12 14">
    <name type="scientific">Enterococcus durans</name>
    <dbReference type="NCBI Taxonomy" id="53345"/>
    <lineage>
        <taxon>Bacteria</taxon>
        <taxon>Bacillati</taxon>
        <taxon>Bacillota</taxon>
        <taxon>Bacilli</taxon>
        <taxon>Lactobacillales</taxon>
        <taxon>Enterococcaceae</taxon>
        <taxon>Enterococcus</taxon>
    </lineage>
</organism>
<keyword evidence="4" id="KW-0597">Phosphoprotein</keyword>
<dbReference type="Proteomes" id="UP000252797">
    <property type="component" value="Unassembled WGS sequence"/>
</dbReference>
<proteinExistence type="predicted"/>
<dbReference type="InterPro" id="IPR002178">
    <property type="entry name" value="PTS_EIIA_type-2_dom"/>
</dbReference>
<reference evidence="12 14" key="2">
    <citation type="submission" date="2017-09" db="EMBL/GenBank/DDBJ databases">
        <title>FDA dAtabase for Regulatory Grade micrObial Sequences (FDA-ARGOS): Supporting development and validation of Infectious Disease Dx tests.</title>
        <authorList>
            <person name="Minogue T."/>
            <person name="Wolcott M."/>
            <person name="Wasieloski L."/>
            <person name="Aguilar W."/>
            <person name="Moore D."/>
            <person name="Tallon L.J."/>
            <person name="Sadzewicz L."/>
            <person name="Ott S."/>
            <person name="Zhao X."/>
            <person name="Nagaraj S."/>
            <person name="Vavikolanu K."/>
            <person name="Aluvathingal J."/>
            <person name="Nadendla S."/>
            <person name="Sichtig H."/>
        </authorList>
    </citation>
    <scope>NUCLEOTIDE SEQUENCE [LARGE SCALE GENOMIC DNA]</scope>
    <source>
        <strain evidence="12 14">FDAARGOS_396</strain>
    </source>
</reference>
<evidence type="ECO:0000256" key="5">
    <source>
        <dbReference type="ARBA" id="ARBA00022679"/>
    </source>
</evidence>
<keyword evidence="3" id="KW-0963">Cytoplasm</keyword>
<evidence type="ECO:0000256" key="8">
    <source>
        <dbReference type="ARBA" id="ARBA00037387"/>
    </source>
</evidence>
<dbReference type="RefSeq" id="WP_005878333.1">
    <property type="nucleotide sequence ID" value="NZ_CABGIQ010000041.1"/>
</dbReference>
<name>A0A377L5H2_9ENTE</name>
<dbReference type="Gene3D" id="3.40.930.10">
    <property type="entry name" value="Mannitol-specific EII, Chain A"/>
    <property type="match status" value="1"/>
</dbReference>
<evidence type="ECO:0000313" key="14">
    <source>
        <dbReference type="Proteomes" id="UP000220669"/>
    </source>
</evidence>
<dbReference type="KEGG" id="edu:LIU_11410"/>
<sequence length="150" mass="17290">MLRYFWSEGLVYYSEKEVTDWQEGIRESCQLLLEKKIIKATYVEEIIKCIKMFGPYIIVAPNVAMPHASSQSDEVLGTAVSFTKLKSPVNFGDPEKKAQLFFTLAAKDPTAHLKNIQRLSELLMKERVIDSLMATESIEDYLKVMRRYES</sequence>
<evidence type="ECO:0000256" key="4">
    <source>
        <dbReference type="ARBA" id="ARBA00022553"/>
    </source>
</evidence>